<evidence type="ECO:0000256" key="2">
    <source>
        <dbReference type="ARBA" id="ARBA00022840"/>
    </source>
</evidence>
<dbReference type="EMBL" id="LSSK01001349">
    <property type="protein sequence ID" value="OMH79962.1"/>
    <property type="molecule type" value="Genomic_DNA"/>
</dbReference>
<evidence type="ECO:0000313" key="5">
    <source>
        <dbReference type="EMBL" id="OMH79962.1"/>
    </source>
</evidence>
<accession>A0A1R1PGI3</accession>
<dbReference type="Pfam" id="PF00501">
    <property type="entry name" value="AMP-binding"/>
    <property type="match status" value="1"/>
</dbReference>
<feature type="domain" description="AMP-dependent synthetase/ligase" evidence="3">
    <location>
        <begin position="68"/>
        <end position="506"/>
    </location>
</feature>
<evidence type="ECO:0000313" key="6">
    <source>
        <dbReference type="EMBL" id="OMH85021.1"/>
    </source>
</evidence>
<dbReference type="GO" id="GO:0005524">
    <property type="term" value="F:ATP binding"/>
    <property type="evidence" value="ECO:0007669"/>
    <property type="project" value="UniProtKB-KW"/>
</dbReference>
<organism evidence="5 7">
    <name type="scientific">Zancudomyces culisetae</name>
    <name type="common">Gut fungus</name>
    <name type="synonym">Smittium culisetae</name>
    <dbReference type="NCBI Taxonomy" id="1213189"/>
    <lineage>
        <taxon>Eukaryota</taxon>
        <taxon>Fungi</taxon>
        <taxon>Fungi incertae sedis</taxon>
        <taxon>Zoopagomycota</taxon>
        <taxon>Kickxellomycotina</taxon>
        <taxon>Harpellomycetes</taxon>
        <taxon>Harpellales</taxon>
        <taxon>Legeriomycetaceae</taxon>
        <taxon>Zancudomyces</taxon>
    </lineage>
</organism>
<reference evidence="5" key="2">
    <citation type="submission" date="2017-01" db="EMBL/GenBank/DDBJ databases">
        <authorList>
            <person name="Mah S.A."/>
            <person name="Swanson W.J."/>
            <person name="Moy G.W."/>
            <person name="Vacquier V.D."/>
        </authorList>
    </citation>
    <scope>NUCLEOTIDE SEQUENCE [LARGE SCALE GENOMIC DNA]</scope>
    <source>
        <strain evidence="5">COL-18-3</strain>
    </source>
</reference>
<dbReference type="SUPFAM" id="SSF56801">
    <property type="entry name" value="Acetyl-CoA synthetase-like"/>
    <property type="match status" value="1"/>
</dbReference>
<evidence type="ECO:0000259" key="3">
    <source>
        <dbReference type="Pfam" id="PF00501"/>
    </source>
</evidence>
<name>A0A1R1PGI3_ZANCU</name>
<keyword evidence="1" id="KW-0547">Nucleotide-binding</keyword>
<dbReference type="Gene3D" id="3.40.50.12780">
    <property type="entry name" value="N-terminal domain of ligase-like"/>
    <property type="match status" value="1"/>
</dbReference>
<dbReference type="AlphaFoldDB" id="A0A1R1PGI3"/>
<keyword evidence="2" id="KW-0067">ATP-binding</keyword>
<protein>
    <submittedName>
        <fullName evidence="5">Long chain acyl-CoA synthetase 7, peroxisomal</fullName>
    </submittedName>
</protein>
<dbReference type="GO" id="GO:0016020">
    <property type="term" value="C:membrane"/>
    <property type="evidence" value="ECO:0007669"/>
    <property type="project" value="TreeGrafter"/>
</dbReference>
<dbReference type="PANTHER" id="PTHR43272">
    <property type="entry name" value="LONG-CHAIN-FATTY-ACID--COA LIGASE"/>
    <property type="match status" value="1"/>
</dbReference>
<evidence type="ECO:0000256" key="1">
    <source>
        <dbReference type="ARBA" id="ARBA00022741"/>
    </source>
</evidence>
<dbReference type="GO" id="GO:0005783">
    <property type="term" value="C:endoplasmic reticulum"/>
    <property type="evidence" value="ECO:0007669"/>
    <property type="project" value="TreeGrafter"/>
</dbReference>
<dbReference type="OrthoDB" id="1700726at2759"/>
<dbReference type="EMBL" id="LSSK01001454">
    <property type="protein sequence ID" value="OMH79688.1"/>
    <property type="molecule type" value="Genomic_DNA"/>
</dbReference>
<keyword evidence="7" id="KW-1185">Reference proteome</keyword>
<sequence length="690" mass="77133">MTHVNQKSYIVPGPKVEGESYVIRCLQDRNPPDVEYYPEVKTVYDMFWNSVKLAPDTPYLGYRPFDVESNSYGEYKFYTYKETATRISNIGSGIIWLYKKTHPAETNLKRDWPVCIYAINRPEWKMTEYAVLSQGLCTVSLFDTCAPSEMEYIINHSETPMIFCSLDKVANLLRAADKIPNIRAIVSLDPLDQLDHKKKELASSSHSLPATGISPASILKKWAQEKNIELYDLGELEKIGENNPIPHFPPKPSDLYTICYTSGTTGTPKGALSTHEQYTAVAKAFHQVDRRPNPFVYFSYLPLAHAFGRQAENAATMVQGTIGYFTGDVSRLIIDCQALQPTVICSVPRVLNRIYDKIIAATINAPGLKGMISRKAFSDKIAVLRSGGGYQHALWDRILFNKTKAILSKRVEVILSGGAPIMPNVLEVLRVALISPIANGTGMTETSSLISLQKIDDPTTGNVGAPLLTTEVKLVDVPSMDYLSTDKPYPRGELHVRSPLVFSGYLKDKEKTDETLVGDGWLATGDIAQFNADGSISIIDRLKNILKLSQGKYVAPEKVENVICTNQYIMQAFVYGDSYKSHLVAVVVPDPETFIPFATSILKNSMDEQQKISLEQLVNNDKVIKAIHQEIIKTSREAKLHGYEIVEQIHIEATPFDSATNGILTPTMKIKRAFVQKYYKKQIEEMYAQS</sequence>
<dbReference type="EMBL" id="LSSK01000119">
    <property type="protein sequence ID" value="OMH85021.1"/>
    <property type="molecule type" value="Genomic_DNA"/>
</dbReference>
<dbReference type="InterPro" id="IPR000873">
    <property type="entry name" value="AMP-dep_synth/lig_dom"/>
</dbReference>
<evidence type="ECO:0000313" key="4">
    <source>
        <dbReference type="EMBL" id="OMH79688.1"/>
    </source>
</evidence>
<dbReference type="Proteomes" id="UP000188320">
    <property type="component" value="Unassembled WGS sequence"/>
</dbReference>
<dbReference type="InterPro" id="IPR042099">
    <property type="entry name" value="ANL_N_sf"/>
</dbReference>
<dbReference type="PANTHER" id="PTHR43272:SF33">
    <property type="entry name" value="AMP-BINDING DOMAIN-CONTAINING PROTEIN-RELATED"/>
    <property type="match status" value="1"/>
</dbReference>
<dbReference type="InterPro" id="IPR020845">
    <property type="entry name" value="AMP-binding_CS"/>
</dbReference>
<comment type="caution">
    <text evidence="5">The sequence shown here is derived from an EMBL/GenBank/DDBJ whole genome shotgun (WGS) entry which is preliminary data.</text>
</comment>
<gene>
    <name evidence="6" type="ORF">AX774_g1440</name>
    <name evidence="5" type="ORF">AX774_g6616</name>
    <name evidence="4" type="ORF">AX774_g6904</name>
</gene>
<evidence type="ECO:0000313" key="7">
    <source>
        <dbReference type="Proteomes" id="UP000188320"/>
    </source>
</evidence>
<reference evidence="7" key="1">
    <citation type="submission" date="2017-01" db="EMBL/GenBank/DDBJ databases">
        <authorList>
            <person name="Wang Y."/>
            <person name="White M."/>
            <person name="Kvist S."/>
            <person name="Moncalvo J.-M."/>
        </authorList>
    </citation>
    <scope>NUCLEOTIDE SEQUENCE [LARGE SCALE GENOMIC DNA]</scope>
    <source>
        <strain evidence="7">COL-18-3</strain>
    </source>
</reference>
<dbReference type="PROSITE" id="PS00455">
    <property type="entry name" value="AMP_BINDING"/>
    <property type="match status" value="1"/>
</dbReference>
<proteinExistence type="predicted"/>
<dbReference type="GO" id="GO:0004467">
    <property type="term" value="F:long-chain fatty acid-CoA ligase activity"/>
    <property type="evidence" value="ECO:0007669"/>
    <property type="project" value="TreeGrafter"/>
</dbReference>